<organism evidence="2 3">
    <name type="scientific">Lynx pardinus</name>
    <name type="common">Iberian lynx</name>
    <name type="synonym">Felis pardina</name>
    <dbReference type="NCBI Taxonomy" id="191816"/>
    <lineage>
        <taxon>Eukaryota</taxon>
        <taxon>Metazoa</taxon>
        <taxon>Chordata</taxon>
        <taxon>Craniata</taxon>
        <taxon>Vertebrata</taxon>
        <taxon>Euteleostomi</taxon>
        <taxon>Mammalia</taxon>
        <taxon>Eutheria</taxon>
        <taxon>Laurasiatheria</taxon>
        <taxon>Carnivora</taxon>
        <taxon>Feliformia</taxon>
        <taxon>Felidae</taxon>
        <taxon>Felinae</taxon>
        <taxon>Lynx</taxon>
    </lineage>
</organism>
<dbReference type="AlphaFoldDB" id="A0A485N9S0"/>
<accession>A0A485N9S0</accession>
<feature type="compositionally biased region" description="Polar residues" evidence="1">
    <location>
        <begin position="132"/>
        <end position="142"/>
    </location>
</feature>
<dbReference type="EMBL" id="CAAGRJ010013862">
    <property type="protein sequence ID" value="VFV30215.1"/>
    <property type="molecule type" value="Genomic_DNA"/>
</dbReference>
<proteinExistence type="predicted"/>
<feature type="region of interest" description="Disordered" evidence="1">
    <location>
        <begin position="102"/>
        <end position="157"/>
    </location>
</feature>
<feature type="compositionally biased region" description="Polar residues" evidence="1">
    <location>
        <begin position="54"/>
        <end position="64"/>
    </location>
</feature>
<feature type="non-terminal residue" evidence="2">
    <location>
        <position position="1"/>
    </location>
</feature>
<keyword evidence="3" id="KW-1185">Reference proteome</keyword>
<feature type="region of interest" description="Disordered" evidence="1">
    <location>
        <begin position="54"/>
        <end position="79"/>
    </location>
</feature>
<evidence type="ECO:0000256" key="1">
    <source>
        <dbReference type="SAM" id="MobiDB-lite"/>
    </source>
</evidence>
<name>A0A485N9S0_LYNPA</name>
<evidence type="ECO:0000313" key="2">
    <source>
        <dbReference type="EMBL" id="VFV30215.1"/>
    </source>
</evidence>
<gene>
    <name evidence="2" type="ORF">LYPA_23C011145</name>
</gene>
<dbReference type="Proteomes" id="UP000386466">
    <property type="component" value="Unassembled WGS sequence"/>
</dbReference>
<feature type="compositionally biased region" description="Basic and acidic residues" evidence="1">
    <location>
        <begin position="105"/>
        <end position="116"/>
    </location>
</feature>
<reference evidence="2 3" key="1">
    <citation type="submission" date="2019-01" db="EMBL/GenBank/DDBJ databases">
        <authorList>
            <person name="Alioto T."/>
            <person name="Alioto T."/>
        </authorList>
    </citation>
    <scope>NUCLEOTIDE SEQUENCE [LARGE SCALE GENOMIC DNA]</scope>
</reference>
<evidence type="ECO:0000313" key="3">
    <source>
        <dbReference type="Proteomes" id="UP000386466"/>
    </source>
</evidence>
<sequence>YFPHLRYRCLPGKQTCIFRLLLTAFSSREPSLFTLPSWTALDLLWFVQFLSPSGHSSGASTTSLKAPAQSLERGRSQVSPYQRNECLASLTTLEKWTRLDSNLPTDERAHGGERTRPRSNHWLARDGVGVRPQTSVTRSSGHTGRWSKGRLTQASQNRLRAPSYHDASKPCLTLLPASALVTPRGPGLSLLDWSYQADPSALLLTEDRALSPRDN</sequence>
<protein>
    <submittedName>
        <fullName evidence="2">Uncharacterized protein</fullName>
    </submittedName>
</protein>